<dbReference type="PANTHER" id="PTHR23082">
    <property type="entry name" value="TRANSCRIPTION INITIATION FACTOR IIIC TFIIIC , POLYPEPTIDE 3-RELATED"/>
    <property type="match status" value="1"/>
</dbReference>
<dbReference type="AlphaFoldDB" id="A0A4Y7J6G0"/>
<protein>
    <submittedName>
        <fullName evidence="1">Uncharacterized protein</fullName>
    </submittedName>
</protein>
<proteinExistence type="predicted"/>
<dbReference type="Proteomes" id="UP000316621">
    <property type="component" value="Chromosome 3"/>
</dbReference>
<reference evidence="1 2" key="1">
    <citation type="journal article" date="2018" name="Science">
        <title>The opium poppy genome and morphinan production.</title>
        <authorList>
            <person name="Guo L."/>
            <person name="Winzer T."/>
            <person name="Yang X."/>
            <person name="Li Y."/>
            <person name="Ning Z."/>
            <person name="He Z."/>
            <person name="Teodor R."/>
            <person name="Lu Y."/>
            <person name="Bowser T.A."/>
            <person name="Graham I.A."/>
            <person name="Ye K."/>
        </authorList>
    </citation>
    <scope>NUCLEOTIDE SEQUENCE [LARGE SCALE GENOMIC DNA]</scope>
    <source>
        <strain evidence="2">cv. HN1</strain>
        <tissue evidence="1">Leaves</tissue>
    </source>
</reference>
<evidence type="ECO:0000313" key="2">
    <source>
        <dbReference type="Proteomes" id="UP000316621"/>
    </source>
</evidence>
<accession>A0A4Y7J6G0</accession>
<dbReference type="EMBL" id="CM010717">
    <property type="protein sequence ID" value="RZC56036.1"/>
    <property type="molecule type" value="Genomic_DNA"/>
</dbReference>
<evidence type="ECO:0000313" key="1">
    <source>
        <dbReference type="EMBL" id="RZC56036.1"/>
    </source>
</evidence>
<dbReference type="GO" id="GO:0006383">
    <property type="term" value="P:transcription by RNA polymerase III"/>
    <property type="evidence" value="ECO:0007669"/>
    <property type="project" value="InterPro"/>
</dbReference>
<dbReference type="GO" id="GO:0000127">
    <property type="term" value="C:transcription factor TFIIIC complex"/>
    <property type="evidence" value="ECO:0007669"/>
    <property type="project" value="TreeGrafter"/>
</dbReference>
<name>A0A4Y7J6G0_PAPSO</name>
<dbReference type="STRING" id="3469.A0A4Y7J6G0"/>
<sequence length="102" mass="11769">MMRIKVFKETKNSGYCDFRREAAYSLHLIYKKSGALDLARQVLKDHCALNVLGLYSSTPGRSSGSADYLPDHHYPSLEFFIFISNSVMEDLNFSYSRRCLYL</sequence>
<organism evidence="1 2">
    <name type="scientific">Papaver somniferum</name>
    <name type="common">Opium poppy</name>
    <dbReference type="NCBI Taxonomy" id="3469"/>
    <lineage>
        <taxon>Eukaryota</taxon>
        <taxon>Viridiplantae</taxon>
        <taxon>Streptophyta</taxon>
        <taxon>Embryophyta</taxon>
        <taxon>Tracheophyta</taxon>
        <taxon>Spermatophyta</taxon>
        <taxon>Magnoliopsida</taxon>
        <taxon>Ranunculales</taxon>
        <taxon>Papaveraceae</taxon>
        <taxon>Papaveroideae</taxon>
        <taxon>Papaver</taxon>
    </lineage>
</organism>
<keyword evidence="2" id="KW-1185">Reference proteome</keyword>
<dbReference type="PANTHER" id="PTHR23082:SF0">
    <property type="entry name" value="GENERAL TRANSCRIPTION FACTOR 3C POLYPEPTIDE 3"/>
    <property type="match status" value="1"/>
</dbReference>
<dbReference type="Gramene" id="RZC56036">
    <property type="protein sequence ID" value="RZC56036"/>
    <property type="gene ID" value="C5167_014899"/>
</dbReference>
<dbReference type="InterPro" id="IPR039340">
    <property type="entry name" value="Tfc4/TFIIIC-102/Sfc4"/>
</dbReference>
<gene>
    <name evidence="1" type="ORF">C5167_014899</name>
</gene>